<evidence type="ECO:0000313" key="2">
    <source>
        <dbReference type="EMBL" id="VDM63148.1"/>
    </source>
</evidence>
<evidence type="ECO:0000313" key="4">
    <source>
        <dbReference type="WBParaSite" id="ACOC_0001156201-mRNA-1"/>
    </source>
</evidence>
<dbReference type="AlphaFoldDB" id="A0A158PLN0"/>
<protein>
    <submittedName>
        <fullName evidence="4">BRCT domain-containing protein</fullName>
    </submittedName>
</protein>
<feature type="compositionally biased region" description="Basic and acidic residues" evidence="1">
    <location>
        <begin position="140"/>
        <end position="149"/>
    </location>
</feature>
<evidence type="ECO:0000313" key="3">
    <source>
        <dbReference type="Proteomes" id="UP000267027"/>
    </source>
</evidence>
<dbReference type="Proteomes" id="UP000267027">
    <property type="component" value="Unassembled WGS sequence"/>
</dbReference>
<proteinExistence type="predicted"/>
<dbReference type="WBParaSite" id="ACOC_0001156201-mRNA-1">
    <property type="protein sequence ID" value="ACOC_0001156201-mRNA-1"/>
    <property type="gene ID" value="ACOC_0001156201"/>
</dbReference>
<name>A0A158PLN0_ANGCS</name>
<sequence length="536" mass="58951">MASEGQEPLVTGFFGMSSVLQEDQRHDGQCSSQRVVKKDMLDDRGLAIRAISCSNESMFMDKLVLTRAPTPPTPLLSHVPRSLIVVVKRYRFGEAGGSKVEEKINVSRELFLKDLYVDSEVKKQEGVARRSLSQSTESFNGERRQNGHVDDDDGAAECSSTKCHIDVGSESSLDVFEPDQAIHEVSTVDSHMCSACFCDTSTSFAETATTPSSSAIDLSNPASRVALSPLKMNKVAFAGEKRELFDSSSKANIMEDVVLESPSRLCGKIAGELAHPEKENVEFPFSNVVYSAVDNIVVKQTGGYLKENSYEEANGSTENGAYCALDARVPENTHTGDRERICLENNGVDAKAVINVEDLFSSPSRGDMHPDHVTKPLKPSLRASVVESTNSWPGTSQDNVAVISKNEEQITLIFRPVQEECQKKWCSRFGLRYVGSPERMSEDGEWGTQVELVAAACFLGANIYTFLEGRWLRYRPLFRWGMGGNAPIMLKLDECNEDKGAIFISNASGCHFQPAIGIDHVDAHEIFSDKEELAFA</sequence>
<keyword evidence="3" id="KW-1185">Reference proteome</keyword>
<accession>A0A158PLN0</accession>
<reference evidence="4" key="1">
    <citation type="submission" date="2016-04" db="UniProtKB">
        <authorList>
            <consortium name="WormBaseParasite"/>
        </authorList>
    </citation>
    <scope>IDENTIFICATION</scope>
</reference>
<dbReference type="OrthoDB" id="5813749at2759"/>
<gene>
    <name evidence="2" type="ORF">ACOC_LOCUS11563</name>
</gene>
<dbReference type="EMBL" id="UYYA01004726">
    <property type="protein sequence ID" value="VDM63148.1"/>
    <property type="molecule type" value="Genomic_DNA"/>
</dbReference>
<reference evidence="2 3" key="2">
    <citation type="submission" date="2018-11" db="EMBL/GenBank/DDBJ databases">
        <authorList>
            <consortium name="Pathogen Informatics"/>
        </authorList>
    </citation>
    <scope>NUCLEOTIDE SEQUENCE [LARGE SCALE GENOMIC DNA]</scope>
    <source>
        <strain evidence="2 3">Costa Rica</strain>
    </source>
</reference>
<feature type="region of interest" description="Disordered" evidence="1">
    <location>
        <begin position="126"/>
        <end position="155"/>
    </location>
</feature>
<organism evidence="4">
    <name type="scientific">Angiostrongylus costaricensis</name>
    <name type="common">Nematode worm</name>
    <dbReference type="NCBI Taxonomy" id="334426"/>
    <lineage>
        <taxon>Eukaryota</taxon>
        <taxon>Metazoa</taxon>
        <taxon>Ecdysozoa</taxon>
        <taxon>Nematoda</taxon>
        <taxon>Chromadorea</taxon>
        <taxon>Rhabditida</taxon>
        <taxon>Rhabditina</taxon>
        <taxon>Rhabditomorpha</taxon>
        <taxon>Strongyloidea</taxon>
        <taxon>Metastrongylidae</taxon>
        <taxon>Angiostrongylus</taxon>
    </lineage>
</organism>
<evidence type="ECO:0000256" key="1">
    <source>
        <dbReference type="SAM" id="MobiDB-lite"/>
    </source>
</evidence>